<feature type="domain" description="C2H2-type" evidence="8">
    <location>
        <begin position="891"/>
        <end position="919"/>
    </location>
</feature>
<dbReference type="SUPFAM" id="SSF57667">
    <property type="entry name" value="beta-beta-alpha zinc fingers"/>
    <property type="match status" value="11"/>
</dbReference>
<evidence type="ECO:0000256" key="4">
    <source>
        <dbReference type="ARBA" id="ARBA00022833"/>
    </source>
</evidence>
<feature type="domain" description="C2H2-type" evidence="8">
    <location>
        <begin position="1067"/>
        <end position="1094"/>
    </location>
</feature>
<dbReference type="FunFam" id="3.30.160.60:FF:000065">
    <property type="entry name" value="B-cell CLL/lymphoma 6, member B"/>
    <property type="match status" value="1"/>
</dbReference>
<evidence type="ECO:0000256" key="3">
    <source>
        <dbReference type="ARBA" id="ARBA00022771"/>
    </source>
</evidence>
<keyword evidence="1" id="KW-0479">Metal-binding</keyword>
<feature type="domain" description="C2H2-type" evidence="8">
    <location>
        <begin position="1095"/>
        <end position="1122"/>
    </location>
</feature>
<feature type="region of interest" description="Disordered" evidence="7">
    <location>
        <begin position="415"/>
        <end position="452"/>
    </location>
</feature>
<feature type="compositionally biased region" description="Basic and acidic residues" evidence="7">
    <location>
        <begin position="528"/>
        <end position="549"/>
    </location>
</feature>
<dbReference type="PROSITE" id="PS00028">
    <property type="entry name" value="ZINC_FINGER_C2H2_1"/>
    <property type="match status" value="14"/>
</dbReference>
<evidence type="ECO:0000256" key="5">
    <source>
        <dbReference type="ARBA" id="ARBA00023242"/>
    </source>
</evidence>
<keyword evidence="2" id="KW-0677">Repeat</keyword>
<dbReference type="GO" id="GO:0000978">
    <property type="term" value="F:RNA polymerase II cis-regulatory region sequence-specific DNA binding"/>
    <property type="evidence" value="ECO:0007669"/>
    <property type="project" value="TreeGrafter"/>
</dbReference>
<evidence type="ECO:0000313" key="9">
    <source>
        <dbReference type="EMBL" id="CAD7454462.1"/>
    </source>
</evidence>
<evidence type="ECO:0000256" key="1">
    <source>
        <dbReference type="ARBA" id="ARBA00022723"/>
    </source>
</evidence>
<dbReference type="GO" id="GO:0008270">
    <property type="term" value="F:zinc ion binding"/>
    <property type="evidence" value="ECO:0007669"/>
    <property type="project" value="UniProtKB-KW"/>
</dbReference>
<feature type="domain" description="C2H2-type" evidence="8">
    <location>
        <begin position="777"/>
        <end position="804"/>
    </location>
</feature>
<dbReference type="GO" id="GO:0005634">
    <property type="term" value="C:nucleus"/>
    <property type="evidence" value="ECO:0007669"/>
    <property type="project" value="TreeGrafter"/>
</dbReference>
<feature type="region of interest" description="Disordered" evidence="7">
    <location>
        <begin position="471"/>
        <end position="562"/>
    </location>
</feature>
<sequence length="1267" mass="144649">MKTTGDAKSRRAYEKPAPRKKPVPCFICDEPVEGEGVSLVVGNTPYSNTSFPAKIGQLMGDGFMVVVTKEDGLCRRCSALLNHLDKLEFDLAIVKKALTGYLKMKYQLLDEGEEEVTPPSDNTLHSLQLLDQLNKFSKVLDSCEEERDAKGQFMLLSGPSTYFWPTKKDSYWVPYENILREVPVTHIPASPPENLVDLTGSSSQSDIKIERVMSMVTDNTNTNSRDKVAKSTLGASNRQNTAMTLDVDVSDPDATMYRCTSCRYKTLHMLSFVQHLKTHPKKTYYKCSECSQQFEKRSDAQQHITTVHHCSDVEFDDDTSTPVKKVPEAPPAQKRKVFECDICSYRDTDRDQFDKHLLSHTQPTFYECSICSKRFKSKQYLQKHMKNHKIYKCGICGLTFRVKLNLLKHFKVHKSDEPAEDPPMEETTSSSLVEEKENMEQEEASTPKRLKLHEDYDRVEQMLEMMHSGASVLEDQEPKQTDGDTMEQSGVEDSVMDSQDDVDKVVESISEHLNGEKEEENLDAGESLVEHEPKTVDDSLESAEERVEDEKEEDSSDDQTVTEKRFVSLEEVKNIADSFDSLDDVAESSELIHQGDQDGLNDKLENGTIKLEEPKMDLDVDVNKEADKIVSEALGVDLNEYISNDMNMDISASSDKPENSLPSLVSENSGSLPEMDDNTREEAIEKDHLTDVNEPITGMTQSPVINASQEMKSELVDNMFDELFWHYPNESSLPFQVDADGPAPDFEVEIHGTGLPSLSTAAEQHTPNLATTKKKVYLCSVCGLRSRSENQIRRHLRSHIALRKKSFVCRVCGKIFTTQGNLTRHLVKHSPENKSVPCDVCDSLFHDRLHLKEHRDTTHSGRHKCSFCNTILTSRKARWFHEKTHPERLVQKCDDCGEVFETKVKLKIHKETVHADATFELTEGKIYKCHLCGKIVSTYFNLRRHLQSHKGDVGQTNCNICLTGFKDSSILQLHLITMHPNNYHCPFCLLVFPSKQLCKIHEATHPEKLSHGCVDCGKRFATTERLERHKQVIHRDPHCKYCGRCYGDMKKLFAHERRHERYKKMSLDCTQCDKTFKTPTGLKFHMAVHTGEYAFYCEICGQGRHSEVVLAEHMATHTKEIRYICDYCGKKFSSNSTYRIHRLWHENPFPYKCTTCEKSFKHTSVLAVHRRRVHTGERPHKCPYCPLSFTVSSTLRKHIILHTQQFPHNCTSCGKGYTTRTKLARHLAKVHNYNEMLNNLGHHYEYKMALQPSEVSPSVELLERSGK</sequence>
<feature type="domain" description="C2H2-type" evidence="8">
    <location>
        <begin position="1037"/>
        <end position="1064"/>
    </location>
</feature>
<feature type="compositionally biased region" description="Basic and acidic residues" evidence="7">
    <location>
        <begin position="501"/>
        <end position="516"/>
    </location>
</feature>
<gene>
    <name evidence="9" type="ORF">TTEB3V08_LOCUS2565</name>
</gene>
<dbReference type="InterPro" id="IPR036236">
    <property type="entry name" value="Znf_C2H2_sf"/>
</dbReference>
<dbReference type="PANTHER" id="PTHR24393:SF136">
    <property type="entry name" value="LD28458P-RELATED"/>
    <property type="match status" value="1"/>
</dbReference>
<keyword evidence="4" id="KW-0862">Zinc</keyword>
<dbReference type="PANTHER" id="PTHR24393">
    <property type="entry name" value="ZINC FINGER PROTEIN"/>
    <property type="match status" value="1"/>
</dbReference>
<evidence type="ECO:0000256" key="2">
    <source>
        <dbReference type="ARBA" id="ARBA00022737"/>
    </source>
</evidence>
<protein>
    <recommendedName>
        <fullName evidence="8">C2H2-type domain-containing protein</fullName>
    </recommendedName>
</protein>
<feature type="domain" description="C2H2-type" evidence="8">
    <location>
        <begin position="1011"/>
        <end position="1034"/>
    </location>
</feature>
<dbReference type="EMBL" id="OE000609">
    <property type="protein sequence ID" value="CAD7454462.1"/>
    <property type="molecule type" value="Genomic_DNA"/>
</dbReference>
<feature type="compositionally biased region" description="Polar residues" evidence="7">
    <location>
        <begin position="649"/>
        <end position="671"/>
    </location>
</feature>
<dbReference type="Pfam" id="PF00096">
    <property type="entry name" value="zf-C2H2"/>
    <property type="match status" value="7"/>
</dbReference>
<keyword evidence="3 6" id="KW-0863">Zinc-finger</keyword>
<name>A0A7R9FJ81_9NEOP</name>
<dbReference type="Pfam" id="PF13912">
    <property type="entry name" value="zf-C2H2_6"/>
    <property type="match status" value="1"/>
</dbReference>
<evidence type="ECO:0000259" key="8">
    <source>
        <dbReference type="PROSITE" id="PS50157"/>
    </source>
</evidence>
<feature type="domain" description="C2H2-type" evidence="8">
    <location>
        <begin position="1123"/>
        <end position="1150"/>
    </location>
</feature>
<feature type="domain" description="C2H2-type" evidence="8">
    <location>
        <begin position="807"/>
        <end position="834"/>
    </location>
</feature>
<feature type="domain" description="C2H2-type" evidence="8">
    <location>
        <begin position="1151"/>
        <end position="1179"/>
    </location>
</feature>
<feature type="domain" description="C2H2-type" evidence="8">
    <location>
        <begin position="366"/>
        <end position="388"/>
    </location>
</feature>
<reference evidence="9" key="1">
    <citation type="submission" date="2020-11" db="EMBL/GenBank/DDBJ databases">
        <authorList>
            <person name="Tran Van P."/>
        </authorList>
    </citation>
    <scope>NUCLEOTIDE SEQUENCE</scope>
</reference>
<dbReference type="GO" id="GO:0001228">
    <property type="term" value="F:DNA-binding transcription activator activity, RNA polymerase II-specific"/>
    <property type="evidence" value="ECO:0007669"/>
    <property type="project" value="TreeGrafter"/>
</dbReference>
<dbReference type="PROSITE" id="PS50157">
    <property type="entry name" value="ZINC_FINGER_C2H2_2"/>
    <property type="match status" value="16"/>
</dbReference>
<accession>A0A7R9FJ81</accession>
<evidence type="ECO:0000256" key="6">
    <source>
        <dbReference type="PROSITE-ProRule" id="PRU00042"/>
    </source>
</evidence>
<organism evidence="9">
    <name type="scientific">Timema tahoe</name>
    <dbReference type="NCBI Taxonomy" id="61484"/>
    <lineage>
        <taxon>Eukaryota</taxon>
        <taxon>Metazoa</taxon>
        <taxon>Ecdysozoa</taxon>
        <taxon>Arthropoda</taxon>
        <taxon>Hexapoda</taxon>
        <taxon>Insecta</taxon>
        <taxon>Pterygota</taxon>
        <taxon>Neoptera</taxon>
        <taxon>Polyneoptera</taxon>
        <taxon>Phasmatodea</taxon>
        <taxon>Timematodea</taxon>
        <taxon>Timematoidea</taxon>
        <taxon>Timematidae</taxon>
        <taxon>Timema</taxon>
    </lineage>
</organism>
<keyword evidence="5" id="KW-0539">Nucleus</keyword>
<feature type="domain" description="C2H2-type" evidence="8">
    <location>
        <begin position="1180"/>
        <end position="1207"/>
    </location>
</feature>
<feature type="domain" description="C2H2-type" evidence="8">
    <location>
        <begin position="836"/>
        <end position="864"/>
    </location>
</feature>
<proteinExistence type="predicted"/>
<feature type="domain" description="C2H2-type" evidence="8">
    <location>
        <begin position="285"/>
        <end position="308"/>
    </location>
</feature>
<dbReference type="SMART" id="SM00355">
    <property type="entry name" value="ZnF_C2H2"/>
    <property type="match status" value="21"/>
</dbReference>
<feature type="region of interest" description="Disordered" evidence="7">
    <location>
        <begin position="649"/>
        <end position="677"/>
    </location>
</feature>
<feature type="domain" description="C2H2-type" evidence="8">
    <location>
        <begin position="391"/>
        <end position="418"/>
    </location>
</feature>
<evidence type="ECO:0000256" key="7">
    <source>
        <dbReference type="SAM" id="MobiDB-lite"/>
    </source>
</evidence>
<dbReference type="Gene3D" id="3.30.160.60">
    <property type="entry name" value="Classic Zinc Finger"/>
    <property type="match status" value="11"/>
</dbReference>
<feature type="domain" description="C2H2-type" evidence="8">
    <location>
        <begin position="927"/>
        <end position="954"/>
    </location>
</feature>
<dbReference type="AlphaFoldDB" id="A0A7R9FJ81"/>
<feature type="domain" description="C2H2-type" evidence="8">
    <location>
        <begin position="1208"/>
        <end position="1236"/>
    </location>
</feature>
<dbReference type="InterPro" id="IPR013087">
    <property type="entry name" value="Znf_C2H2_type"/>
</dbReference>